<accession>A0ABW7W4T5</accession>
<dbReference type="InterPro" id="IPR027417">
    <property type="entry name" value="P-loop_NTPase"/>
</dbReference>
<name>A0ABW7W4T5_9NOCA</name>
<keyword evidence="9" id="KW-1185">Reference proteome</keyword>
<evidence type="ECO:0000256" key="5">
    <source>
        <dbReference type="ARBA" id="ARBA00032897"/>
    </source>
</evidence>
<comment type="catalytic activity">
    <reaction evidence="6">
        <text>UDP-N-acetyl-alpha-D-glucosamine + ATP = UDP-N-acetyl-alpha-D-glucosamine 3'-phosphate + ADP + H(+)</text>
        <dbReference type="Rhea" id="RHEA:32671"/>
        <dbReference type="ChEBI" id="CHEBI:15378"/>
        <dbReference type="ChEBI" id="CHEBI:30616"/>
        <dbReference type="ChEBI" id="CHEBI:57705"/>
        <dbReference type="ChEBI" id="CHEBI:64353"/>
        <dbReference type="ChEBI" id="CHEBI:456216"/>
        <dbReference type="EC" id="2.7.1.176"/>
    </reaction>
</comment>
<dbReference type="InterPro" id="IPR010488">
    <property type="entry name" value="Zeta_toxin_domain"/>
</dbReference>
<evidence type="ECO:0000256" key="6">
    <source>
        <dbReference type="ARBA" id="ARBA00048178"/>
    </source>
</evidence>
<evidence type="ECO:0000313" key="9">
    <source>
        <dbReference type="Proteomes" id="UP001611494"/>
    </source>
</evidence>
<dbReference type="Proteomes" id="UP001611494">
    <property type="component" value="Unassembled WGS sequence"/>
</dbReference>
<dbReference type="SUPFAM" id="SSF52540">
    <property type="entry name" value="P-loop containing nucleoside triphosphate hydrolases"/>
    <property type="match status" value="1"/>
</dbReference>
<dbReference type="RefSeq" id="WP_397066211.1">
    <property type="nucleotide sequence ID" value="NZ_JBIRYL010000017.1"/>
</dbReference>
<keyword evidence="3" id="KW-0547">Nucleotide-binding</keyword>
<protein>
    <recommendedName>
        <fullName evidence="5">UDP-N-acetylglucosamine kinase</fullName>
        <ecNumber evidence="2">2.7.1.176</ecNumber>
    </recommendedName>
    <alternativeName>
        <fullName evidence="5">UDP-N-acetylglucosamine kinase</fullName>
    </alternativeName>
</protein>
<dbReference type="EMBL" id="JBIRYL010000017">
    <property type="protein sequence ID" value="MFI2233801.1"/>
    <property type="molecule type" value="Genomic_DNA"/>
</dbReference>
<dbReference type="Pfam" id="PF06414">
    <property type="entry name" value="Zeta_toxin"/>
    <property type="match status" value="1"/>
</dbReference>
<keyword evidence="4" id="KW-0067">ATP-binding</keyword>
<proteinExistence type="inferred from homology"/>
<gene>
    <name evidence="8" type="ORF">ACH49Z_28530</name>
</gene>
<organism evidence="8 9">
    <name type="scientific">Nocardia testacea</name>
    <dbReference type="NCBI Taxonomy" id="248551"/>
    <lineage>
        <taxon>Bacteria</taxon>
        <taxon>Bacillati</taxon>
        <taxon>Actinomycetota</taxon>
        <taxon>Actinomycetes</taxon>
        <taxon>Mycobacteriales</taxon>
        <taxon>Nocardiaceae</taxon>
        <taxon>Nocardia</taxon>
    </lineage>
</organism>
<evidence type="ECO:0000256" key="3">
    <source>
        <dbReference type="ARBA" id="ARBA00022741"/>
    </source>
</evidence>
<evidence type="ECO:0000256" key="1">
    <source>
        <dbReference type="ARBA" id="ARBA00009104"/>
    </source>
</evidence>
<evidence type="ECO:0000256" key="2">
    <source>
        <dbReference type="ARBA" id="ARBA00011963"/>
    </source>
</evidence>
<evidence type="ECO:0000256" key="4">
    <source>
        <dbReference type="ARBA" id="ARBA00022840"/>
    </source>
</evidence>
<reference evidence="8 9" key="1">
    <citation type="submission" date="2024-10" db="EMBL/GenBank/DDBJ databases">
        <title>The Natural Products Discovery Center: Release of the First 8490 Sequenced Strains for Exploring Actinobacteria Biosynthetic Diversity.</title>
        <authorList>
            <person name="Kalkreuter E."/>
            <person name="Kautsar S.A."/>
            <person name="Yang D."/>
            <person name="Bader C.D."/>
            <person name="Teijaro C.N."/>
            <person name="Fluegel L."/>
            <person name="Davis C.M."/>
            <person name="Simpson J.R."/>
            <person name="Lauterbach L."/>
            <person name="Steele A.D."/>
            <person name="Gui C."/>
            <person name="Meng S."/>
            <person name="Li G."/>
            <person name="Viehrig K."/>
            <person name="Ye F."/>
            <person name="Su P."/>
            <person name="Kiefer A.F."/>
            <person name="Nichols A."/>
            <person name="Cepeda A.J."/>
            <person name="Yan W."/>
            <person name="Fan B."/>
            <person name="Jiang Y."/>
            <person name="Adhikari A."/>
            <person name="Zheng C.-J."/>
            <person name="Schuster L."/>
            <person name="Cowan T.M."/>
            <person name="Smanski M.J."/>
            <person name="Chevrette M.G."/>
            <person name="De Carvalho L.P.S."/>
            <person name="Shen B."/>
        </authorList>
    </citation>
    <scope>NUCLEOTIDE SEQUENCE [LARGE SCALE GENOMIC DNA]</scope>
    <source>
        <strain evidence="8 9">NPDC019377</strain>
    </source>
</reference>
<dbReference type="Gene3D" id="3.40.50.300">
    <property type="entry name" value="P-loop containing nucleotide triphosphate hydrolases"/>
    <property type="match status" value="1"/>
</dbReference>
<comment type="caution">
    <text evidence="8">The sequence shown here is derived from an EMBL/GenBank/DDBJ whole genome shotgun (WGS) entry which is preliminary data.</text>
</comment>
<comment type="similarity">
    <text evidence="1">Belongs to the zeta toxin family.</text>
</comment>
<dbReference type="EC" id="2.7.1.176" evidence="2"/>
<evidence type="ECO:0000313" key="8">
    <source>
        <dbReference type="EMBL" id="MFI2233801.1"/>
    </source>
</evidence>
<feature type="domain" description="Zeta toxin" evidence="7">
    <location>
        <begin position="66"/>
        <end position="259"/>
    </location>
</feature>
<sequence>MSKLVGLLPAARTRLQDVILTAGARIMRNNKVIAGAVMQVQRIKHADTFNGKVVPETLRNAPDGKPLQSVEHPTFVIVSAQPGAGKTTAVHGILSSFADRGGAARIAGDSYRKHHGGYERIVAANAVTTGRPFLPDTFVLRSMALDYAMKKRFNLAYESAGGMSARGELDTARKAMEDGYRGEFVGIAVPDEESSLSSIIRCVDQWFETGSGRYVDPQVQKKAAVSVSDFIRSLESDNPVVPVDQITIRSRTDVLYTNERLATGEWVKDDPEGAWNAFEAERNRPPSTEEKMAFTERVTDTRHRLESAIESTRAESPAKAAQLQSLLDDLDRLAEQSRPWLARAR</sequence>
<evidence type="ECO:0000259" key="7">
    <source>
        <dbReference type="Pfam" id="PF06414"/>
    </source>
</evidence>